<dbReference type="Proteomes" id="UP000663844">
    <property type="component" value="Unassembled WGS sequence"/>
</dbReference>
<feature type="signal peptide" evidence="1">
    <location>
        <begin position="1"/>
        <end position="25"/>
    </location>
</feature>
<organism evidence="2 3">
    <name type="scientific">Adineta steineri</name>
    <dbReference type="NCBI Taxonomy" id="433720"/>
    <lineage>
        <taxon>Eukaryota</taxon>
        <taxon>Metazoa</taxon>
        <taxon>Spiralia</taxon>
        <taxon>Gnathifera</taxon>
        <taxon>Rotifera</taxon>
        <taxon>Eurotatoria</taxon>
        <taxon>Bdelloidea</taxon>
        <taxon>Adinetida</taxon>
        <taxon>Adinetidae</taxon>
        <taxon>Adineta</taxon>
    </lineage>
</organism>
<evidence type="ECO:0000313" key="2">
    <source>
        <dbReference type="EMBL" id="CAF4078451.1"/>
    </source>
</evidence>
<gene>
    <name evidence="2" type="ORF">OXD698_LOCUS34147</name>
</gene>
<feature type="non-terminal residue" evidence="2">
    <location>
        <position position="1"/>
    </location>
</feature>
<name>A0A819SWS0_9BILA</name>
<evidence type="ECO:0000313" key="3">
    <source>
        <dbReference type="Proteomes" id="UP000663844"/>
    </source>
</evidence>
<dbReference type="InterPro" id="IPR008949">
    <property type="entry name" value="Isoprenoid_synthase_dom_sf"/>
</dbReference>
<dbReference type="Gene3D" id="1.10.600.10">
    <property type="entry name" value="Farnesyl Diphosphate Synthase"/>
    <property type="match status" value="1"/>
</dbReference>
<dbReference type="AlphaFoldDB" id="A0A819SWS0"/>
<proteinExistence type="predicted"/>
<feature type="chain" id="PRO_5032493989" evidence="1">
    <location>
        <begin position="26"/>
        <end position="101"/>
    </location>
</feature>
<dbReference type="SUPFAM" id="SSF48576">
    <property type="entry name" value="Terpenoid synthases"/>
    <property type="match status" value="1"/>
</dbReference>
<comment type="caution">
    <text evidence="2">The sequence shown here is derived from an EMBL/GenBank/DDBJ whole genome shotgun (WGS) entry which is preliminary data.</text>
</comment>
<accession>A0A819SWS0</accession>
<reference evidence="2" key="1">
    <citation type="submission" date="2021-02" db="EMBL/GenBank/DDBJ databases">
        <authorList>
            <person name="Nowell W R."/>
        </authorList>
    </citation>
    <scope>NUCLEOTIDE SEQUENCE</scope>
</reference>
<keyword evidence="1" id="KW-0732">Signal</keyword>
<sequence>CIEHHLSSNFLAVLLSTTTMTFDEAVNEGIQRCNDLIRKILELEILIIKEFPDNEDVSIILRGYKEVIQGQLMFGQASPRYKSNRAPFADLRKTFIGSHKP</sequence>
<evidence type="ECO:0000256" key="1">
    <source>
        <dbReference type="SAM" id="SignalP"/>
    </source>
</evidence>
<protein>
    <submittedName>
        <fullName evidence="2">Uncharacterized protein</fullName>
    </submittedName>
</protein>
<dbReference type="EMBL" id="CAJOAZ010004868">
    <property type="protein sequence ID" value="CAF4078451.1"/>
    <property type="molecule type" value="Genomic_DNA"/>
</dbReference>